<comment type="caution">
    <text evidence="1">The sequence shown here is derived from an EMBL/GenBank/DDBJ whole genome shotgun (WGS) entry which is preliminary data.</text>
</comment>
<keyword evidence="2" id="KW-1185">Reference proteome</keyword>
<dbReference type="OrthoDB" id="10403201at2759"/>
<sequence>MPKSDEQPNEFSSQNDLEEYKEIQASIVAAQLIFPNEVDEDNVECLESTTMDIEKTSSTIPQV</sequence>
<evidence type="ECO:0000313" key="1">
    <source>
        <dbReference type="EMBL" id="PON77991.1"/>
    </source>
</evidence>
<gene>
    <name evidence="1" type="ORF">PanWU01x14_023450</name>
</gene>
<dbReference type="AlphaFoldDB" id="A0A2P5DXH7"/>
<reference evidence="2" key="1">
    <citation type="submission" date="2016-06" db="EMBL/GenBank/DDBJ databases">
        <title>Parallel loss of symbiosis genes in relatives of nitrogen-fixing non-legume Parasponia.</title>
        <authorList>
            <person name="Van Velzen R."/>
            <person name="Holmer R."/>
            <person name="Bu F."/>
            <person name="Rutten L."/>
            <person name="Van Zeijl A."/>
            <person name="Liu W."/>
            <person name="Santuari L."/>
            <person name="Cao Q."/>
            <person name="Sharma T."/>
            <person name="Shen D."/>
            <person name="Roswanjaya Y."/>
            <person name="Wardhani T."/>
            <person name="Kalhor M.S."/>
            <person name="Jansen J."/>
            <person name="Van den Hoogen J."/>
            <person name="Gungor B."/>
            <person name="Hartog M."/>
            <person name="Hontelez J."/>
            <person name="Verver J."/>
            <person name="Yang W.-C."/>
            <person name="Schijlen E."/>
            <person name="Repin R."/>
            <person name="Schilthuizen M."/>
            <person name="Schranz E."/>
            <person name="Heidstra R."/>
            <person name="Miyata K."/>
            <person name="Fedorova E."/>
            <person name="Kohlen W."/>
            <person name="Bisseling T."/>
            <person name="Smit S."/>
            <person name="Geurts R."/>
        </authorList>
    </citation>
    <scope>NUCLEOTIDE SEQUENCE [LARGE SCALE GENOMIC DNA]</scope>
    <source>
        <strain evidence="2">cv. WU1-14</strain>
    </source>
</reference>
<dbReference type="Proteomes" id="UP000237105">
    <property type="component" value="Unassembled WGS sequence"/>
</dbReference>
<dbReference type="EMBL" id="JXTB01000011">
    <property type="protein sequence ID" value="PON77991.1"/>
    <property type="molecule type" value="Genomic_DNA"/>
</dbReference>
<accession>A0A2P5DXH7</accession>
<organism evidence="1 2">
    <name type="scientific">Parasponia andersonii</name>
    <name type="common">Sponia andersonii</name>
    <dbReference type="NCBI Taxonomy" id="3476"/>
    <lineage>
        <taxon>Eukaryota</taxon>
        <taxon>Viridiplantae</taxon>
        <taxon>Streptophyta</taxon>
        <taxon>Embryophyta</taxon>
        <taxon>Tracheophyta</taxon>
        <taxon>Spermatophyta</taxon>
        <taxon>Magnoliopsida</taxon>
        <taxon>eudicotyledons</taxon>
        <taxon>Gunneridae</taxon>
        <taxon>Pentapetalae</taxon>
        <taxon>rosids</taxon>
        <taxon>fabids</taxon>
        <taxon>Rosales</taxon>
        <taxon>Cannabaceae</taxon>
        <taxon>Parasponia</taxon>
    </lineage>
</organism>
<proteinExistence type="predicted"/>
<name>A0A2P5DXH7_PARAD</name>
<evidence type="ECO:0000313" key="2">
    <source>
        <dbReference type="Proteomes" id="UP000237105"/>
    </source>
</evidence>
<protein>
    <submittedName>
        <fullName evidence="1">Uncharacterized protein</fullName>
    </submittedName>
</protein>